<dbReference type="EMBL" id="KZ825323">
    <property type="protein sequence ID" value="RAH48487.1"/>
    <property type="molecule type" value="Genomic_DNA"/>
</dbReference>
<dbReference type="Proteomes" id="UP000249057">
    <property type="component" value="Unassembled WGS sequence"/>
</dbReference>
<protein>
    <submittedName>
        <fullName evidence="1">Uncharacterized protein</fullName>
    </submittedName>
</protein>
<sequence length="151" mass="17101">MGNSSSPLIVQGWSIYRCSLVQYRTDTSTLKEPHIVQRDFFCFIFLLGNSLQGPGNTLCGFWDLLENQSARLEGYTRWIDIHENIHAHMRIYTEIIYISTKVMINILQMTKSPFHFVFPSPSPSPATLITYSGGRGEGKGREGKGREGKVL</sequence>
<reference evidence="1" key="1">
    <citation type="submission" date="2018-02" db="EMBL/GenBank/DDBJ databases">
        <title>The genomes of Aspergillus section Nigri reveals drivers in fungal speciation.</title>
        <authorList>
            <consortium name="DOE Joint Genome Institute"/>
            <person name="Vesth T.C."/>
            <person name="Nybo J."/>
            <person name="Theobald S."/>
            <person name="Brandl J."/>
            <person name="Frisvad J.C."/>
            <person name="Nielsen K.F."/>
            <person name="Lyhne E.K."/>
            <person name="Kogle M.E."/>
            <person name="Kuo A."/>
            <person name="Riley R."/>
            <person name="Clum A."/>
            <person name="Nolan M."/>
            <person name="Lipzen A."/>
            <person name="Salamov A."/>
            <person name="Henrissat B."/>
            <person name="Wiebenga A."/>
            <person name="De vries R.P."/>
            <person name="Grigoriev I.V."/>
            <person name="Mortensen U.H."/>
            <person name="Andersen M.R."/>
            <person name="Baker S.E."/>
        </authorList>
    </citation>
    <scope>NUCLEOTIDE SEQUENCE</scope>
    <source>
        <strain evidence="1">CBS 621.78</strain>
    </source>
</reference>
<proteinExistence type="predicted"/>
<accession>A0ACD1GH38</accession>
<name>A0ACD1GH38_9EURO</name>
<evidence type="ECO:0000313" key="2">
    <source>
        <dbReference type="Proteomes" id="UP000249057"/>
    </source>
</evidence>
<gene>
    <name evidence="1" type="ORF">BO95DRAFT_50041</name>
</gene>
<organism evidence="1 2">
    <name type="scientific">Aspergillus brunneoviolaceus CBS 621.78</name>
    <dbReference type="NCBI Taxonomy" id="1450534"/>
    <lineage>
        <taxon>Eukaryota</taxon>
        <taxon>Fungi</taxon>
        <taxon>Dikarya</taxon>
        <taxon>Ascomycota</taxon>
        <taxon>Pezizomycotina</taxon>
        <taxon>Eurotiomycetes</taxon>
        <taxon>Eurotiomycetidae</taxon>
        <taxon>Eurotiales</taxon>
        <taxon>Aspergillaceae</taxon>
        <taxon>Aspergillus</taxon>
        <taxon>Aspergillus subgen. Circumdati</taxon>
    </lineage>
</organism>
<keyword evidence="2" id="KW-1185">Reference proteome</keyword>
<evidence type="ECO:0000313" key="1">
    <source>
        <dbReference type="EMBL" id="RAH48487.1"/>
    </source>
</evidence>